<evidence type="ECO:0000256" key="1">
    <source>
        <dbReference type="SAM" id="MobiDB-lite"/>
    </source>
</evidence>
<keyword evidence="2" id="KW-0732">Signal</keyword>
<dbReference type="AlphaFoldDB" id="A0A9Y2IN41"/>
<sequence>MLRTRVAMLAALVATGVAALTACGSTAGTPSAAPAGAGGADLASSVNFLTGTAQENGAPQNTGDLADPADTNAAEQWVELDAGSASGLNPVVLNGKGFLLYRFDKDSPKPPTSNCNGDCAKTWPAVTVKPGGKVFLNGVDKNDVGFVKRQDGTLQVTIGNWPVYKFSGDSQPGQAKGQGVQGTWFGVTPEGGKAQTSQEGTDPTTGVDYKTGTAKENGADMTQGDDYKGPRTDDAAMKWVQLTRGSAGGLNPIVHDGAGMTLYRFDKDSPKPPTSTCNGDCAVKWPPVLVKPGSRIFVNGVPAAKIGILTRADGTRQVTIGGWAIYRFSGDKKPGDINGEGVGGTWFAISPTGGKVLPKGGAPASSGQTAPPASSSSTATPPSSSTTTPPGGVTLGNGSAILDSGVNFAEPNGSFGVSGPGCVANPQPTQVSSIQLSGGPVKLWKGPNCTGQSMVITASVPDLSKIGFDKQVASIRFGDK</sequence>
<accession>A0A9Y2IN41</accession>
<evidence type="ECO:0008006" key="5">
    <source>
        <dbReference type="Google" id="ProtNLM"/>
    </source>
</evidence>
<feature type="compositionally biased region" description="Polar residues" evidence="1">
    <location>
        <begin position="194"/>
        <end position="204"/>
    </location>
</feature>
<dbReference type="Proteomes" id="UP001236014">
    <property type="component" value="Chromosome"/>
</dbReference>
<dbReference type="KEGG" id="acab:QRX50_16210"/>
<organism evidence="3 4">
    <name type="scientific">Amycolatopsis carbonis</name>
    <dbReference type="NCBI Taxonomy" id="715471"/>
    <lineage>
        <taxon>Bacteria</taxon>
        <taxon>Bacillati</taxon>
        <taxon>Actinomycetota</taxon>
        <taxon>Actinomycetes</taxon>
        <taxon>Pseudonocardiales</taxon>
        <taxon>Pseudonocardiaceae</taxon>
        <taxon>Amycolatopsis</taxon>
    </lineage>
</organism>
<name>A0A9Y2IN41_9PSEU</name>
<protein>
    <recommendedName>
        <fullName evidence="5">Lipoprotein</fullName>
    </recommendedName>
</protein>
<dbReference type="PROSITE" id="PS51257">
    <property type="entry name" value="PROKAR_LIPOPROTEIN"/>
    <property type="match status" value="1"/>
</dbReference>
<gene>
    <name evidence="3" type="ORF">QRX50_16210</name>
</gene>
<feature type="region of interest" description="Disordered" evidence="1">
    <location>
        <begin position="169"/>
        <end position="232"/>
    </location>
</feature>
<dbReference type="GO" id="GO:0043448">
    <property type="term" value="P:alkane catabolic process"/>
    <property type="evidence" value="ECO:0007669"/>
    <property type="project" value="TreeGrafter"/>
</dbReference>
<feature type="region of interest" description="Disordered" evidence="1">
    <location>
        <begin position="357"/>
        <end position="396"/>
    </location>
</feature>
<proteinExistence type="predicted"/>
<dbReference type="Pfam" id="PF03640">
    <property type="entry name" value="Lipoprotein_15"/>
    <property type="match status" value="4"/>
</dbReference>
<feature type="chain" id="PRO_5040817426" description="Lipoprotein" evidence="2">
    <location>
        <begin position="28"/>
        <end position="480"/>
    </location>
</feature>
<dbReference type="Gene3D" id="2.60.20.10">
    <property type="entry name" value="Crystallins"/>
    <property type="match status" value="1"/>
</dbReference>
<dbReference type="RefSeq" id="WP_285972761.1">
    <property type="nucleotide sequence ID" value="NZ_CP127294.1"/>
</dbReference>
<dbReference type="EMBL" id="CP127294">
    <property type="protein sequence ID" value="WIX82185.1"/>
    <property type="molecule type" value="Genomic_DNA"/>
</dbReference>
<evidence type="ECO:0000256" key="2">
    <source>
        <dbReference type="SAM" id="SignalP"/>
    </source>
</evidence>
<dbReference type="PANTHER" id="PTHR39335">
    <property type="entry name" value="BLL4220 PROTEIN"/>
    <property type="match status" value="1"/>
</dbReference>
<dbReference type="InterPro" id="IPR005297">
    <property type="entry name" value="Lipoprotein_repeat"/>
</dbReference>
<reference evidence="3 4" key="1">
    <citation type="submission" date="2023-06" db="EMBL/GenBank/DDBJ databases">
        <authorList>
            <person name="Oyuntsetseg B."/>
            <person name="Kim S.B."/>
        </authorList>
    </citation>
    <scope>NUCLEOTIDE SEQUENCE [LARGE SCALE GENOMIC DNA]</scope>
    <source>
        <strain evidence="3 4">2-15</strain>
    </source>
</reference>
<feature type="signal peptide" evidence="2">
    <location>
        <begin position="1"/>
        <end position="27"/>
    </location>
</feature>
<evidence type="ECO:0000313" key="3">
    <source>
        <dbReference type="EMBL" id="WIX82185.1"/>
    </source>
</evidence>
<keyword evidence="4" id="KW-1185">Reference proteome</keyword>
<evidence type="ECO:0000313" key="4">
    <source>
        <dbReference type="Proteomes" id="UP001236014"/>
    </source>
</evidence>
<dbReference type="PANTHER" id="PTHR39335:SF1">
    <property type="entry name" value="BLL4220 PROTEIN"/>
    <property type="match status" value="1"/>
</dbReference>
<feature type="compositionally biased region" description="Low complexity" evidence="1">
    <location>
        <begin position="360"/>
        <end position="392"/>
    </location>
</feature>